<dbReference type="InterPro" id="IPR002889">
    <property type="entry name" value="WSC_carb-bd"/>
</dbReference>
<dbReference type="Pfam" id="PF01822">
    <property type="entry name" value="WSC"/>
    <property type="match status" value="1"/>
</dbReference>
<proteinExistence type="predicted"/>
<feature type="domain" description="WSC" evidence="1">
    <location>
        <begin position="24"/>
        <end position="87"/>
    </location>
</feature>
<name>A0A6C0IWI8_9ZZZZ</name>
<evidence type="ECO:0000313" key="2">
    <source>
        <dbReference type="EMBL" id="QHT96989.1"/>
    </source>
</evidence>
<dbReference type="AlphaFoldDB" id="A0A6C0IWI8"/>
<protein>
    <recommendedName>
        <fullName evidence="1">WSC domain-containing protein</fullName>
    </recommendedName>
</protein>
<organism evidence="2">
    <name type="scientific">viral metagenome</name>
    <dbReference type="NCBI Taxonomy" id="1070528"/>
    <lineage>
        <taxon>unclassified sequences</taxon>
        <taxon>metagenomes</taxon>
        <taxon>organismal metagenomes</taxon>
    </lineage>
</organism>
<evidence type="ECO:0000259" key="1">
    <source>
        <dbReference type="Pfam" id="PF01822"/>
    </source>
</evidence>
<sequence>MAHTIDADGIVQNVSVGANLIKKVGCYNDRGERALPNMAPGIVPNASESNLKKCAEWASGQGYTHFGLQYGGECWADTKEKTAVAETSYAKYGSKTCTPREGFLVDTGGPWENVVYTFVPKTCPKCSDKQTCSDKTDYKCVDKTCPVCAKNETCSVQTNFNCEKKPQKIPCTVL</sequence>
<dbReference type="EMBL" id="MN740271">
    <property type="protein sequence ID" value="QHT96989.1"/>
    <property type="molecule type" value="Genomic_DNA"/>
</dbReference>
<reference evidence="2" key="1">
    <citation type="journal article" date="2020" name="Nature">
        <title>Giant virus diversity and host interactions through global metagenomics.</title>
        <authorList>
            <person name="Schulz F."/>
            <person name="Roux S."/>
            <person name="Paez-Espino D."/>
            <person name="Jungbluth S."/>
            <person name="Walsh D.A."/>
            <person name="Denef V.J."/>
            <person name="McMahon K.D."/>
            <person name="Konstantinidis K.T."/>
            <person name="Eloe-Fadrosh E.A."/>
            <person name="Kyrpides N.C."/>
            <person name="Woyke T."/>
        </authorList>
    </citation>
    <scope>NUCLEOTIDE SEQUENCE</scope>
    <source>
        <strain evidence="2">GVMAG-M-3300024510-1</strain>
    </source>
</reference>
<accession>A0A6C0IWI8</accession>